<organism evidence="1">
    <name type="scientific">marine metagenome</name>
    <dbReference type="NCBI Taxonomy" id="408172"/>
    <lineage>
        <taxon>unclassified sequences</taxon>
        <taxon>metagenomes</taxon>
        <taxon>ecological metagenomes</taxon>
    </lineage>
</organism>
<dbReference type="InterPro" id="IPR029063">
    <property type="entry name" value="SAM-dependent_MTases_sf"/>
</dbReference>
<dbReference type="AlphaFoldDB" id="A0A382T5U6"/>
<dbReference type="NCBIfam" id="TIGR01444">
    <property type="entry name" value="fkbM_fam"/>
    <property type="match status" value="1"/>
</dbReference>
<dbReference type="EMBL" id="UINC01133918">
    <property type="protein sequence ID" value="SVD17135.1"/>
    <property type="molecule type" value="Genomic_DNA"/>
</dbReference>
<dbReference type="SUPFAM" id="SSF53335">
    <property type="entry name" value="S-adenosyl-L-methionine-dependent methyltransferases"/>
    <property type="match status" value="1"/>
</dbReference>
<reference evidence="1" key="1">
    <citation type="submission" date="2018-05" db="EMBL/GenBank/DDBJ databases">
        <authorList>
            <person name="Lanie J.A."/>
            <person name="Ng W.-L."/>
            <person name="Kazmierczak K.M."/>
            <person name="Andrzejewski T.M."/>
            <person name="Davidsen T.M."/>
            <person name="Wayne K.J."/>
            <person name="Tettelin H."/>
            <person name="Glass J.I."/>
            <person name="Rusch D."/>
            <person name="Podicherti R."/>
            <person name="Tsui H.-C.T."/>
            <person name="Winkler M.E."/>
        </authorList>
    </citation>
    <scope>NUCLEOTIDE SEQUENCE</scope>
</reference>
<dbReference type="InterPro" id="IPR006342">
    <property type="entry name" value="FkbM_mtfrase"/>
</dbReference>
<dbReference type="Gene3D" id="3.40.50.150">
    <property type="entry name" value="Vaccinia Virus protein VP39"/>
    <property type="match status" value="1"/>
</dbReference>
<sequence>MTTKNKNHGKNEARTAKYLEKFSREKVIKFLVNRDDPVIFDVGANNGSSLDEFKEWWPNSYVHCFEPQEECWLELDESATSFQNNGSVVVNRVAAGSESKDNVTFYTHDINSGVSGFNRINMSSRDSIDLNELDKEGIDKKEEYGNTLNHEREVSIIRLDDYIEAQDPMI</sequence>
<gene>
    <name evidence="1" type="ORF">METZ01_LOCUS369989</name>
</gene>
<name>A0A382T5U6_9ZZZZ</name>
<evidence type="ECO:0000313" key="1">
    <source>
        <dbReference type="EMBL" id="SVD17135.1"/>
    </source>
</evidence>
<proteinExistence type="predicted"/>
<protein>
    <recommendedName>
        <fullName evidence="2">Methyltransferase FkbM domain-containing protein</fullName>
    </recommendedName>
</protein>
<evidence type="ECO:0008006" key="2">
    <source>
        <dbReference type="Google" id="ProtNLM"/>
    </source>
</evidence>
<feature type="non-terminal residue" evidence="1">
    <location>
        <position position="170"/>
    </location>
</feature>
<accession>A0A382T5U6</accession>